<dbReference type="EMBL" id="BTRK01000003">
    <property type="protein sequence ID" value="GMR43854.1"/>
    <property type="molecule type" value="Genomic_DNA"/>
</dbReference>
<comment type="subcellular location">
    <subcellularLocation>
        <location evidence="1">Membrane</location>
        <topology evidence="1">Multi-pass membrane protein</topology>
    </subcellularLocation>
</comment>
<feature type="transmembrane region" description="Helical" evidence="6">
    <location>
        <begin position="43"/>
        <end position="64"/>
    </location>
</feature>
<feature type="non-terminal residue" evidence="7">
    <location>
        <position position="301"/>
    </location>
</feature>
<dbReference type="PANTHER" id="PTHR31627">
    <property type="entry name" value="SERPENTINE RECEPTOR CLASS GAMMA-RELATED"/>
    <property type="match status" value="1"/>
</dbReference>
<evidence type="ECO:0000256" key="2">
    <source>
        <dbReference type="ARBA" id="ARBA00005692"/>
    </source>
</evidence>
<evidence type="ECO:0000256" key="1">
    <source>
        <dbReference type="ARBA" id="ARBA00004141"/>
    </source>
</evidence>
<dbReference type="InterPro" id="IPR051119">
    <property type="entry name" value="Nematode_SR-like"/>
</dbReference>
<dbReference type="InterPro" id="IPR000609">
    <property type="entry name" value="7TM_GPCR_serpentine_rcpt_Srg"/>
</dbReference>
<evidence type="ECO:0000256" key="3">
    <source>
        <dbReference type="ARBA" id="ARBA00022692"/>
    </source>
</evidence>
<dbReference type="Pfam" id="PF02118">
    <property type="entry name" value="Srg"/>
    <property type="match status" value="1"/>
</dbReference>
<dbReference type="GO" id="GO:0007606">
    <property type="term" value="P:sensory perception of chemical stimulus"/>
    <property type="evidence" value="ECO:0007669"/>
    <property type="project" value="UniProtKB-UniRule"/>
</dbReference>
<proteinExistence type="inferred from homology"/>
<feature type="transmembrane region" description="Helical" evidence="6">
    <location>
        <begin position="101"/>
        <end position="120"/>
    </location>
</feature>
<dbReference type="GO" id="GO:0016020">
    <property type="term" value="C:membrane"/>
    <property type="evidence" value="ECO:0007669"/>
    <property type="project" value="UniProtKB-SubCell"/>
</dbReference>
<evidence type="ECO:0000256" key="6">
    <source>
        <dbReference type="RuleBase" id="RU280813"/>
    </source>
</evidence>
<feature type="transmembrane region" description="Helical" evidence="6">
    <location>
        <begin position="220"/>
        <end position="245"/>
    </location>
</feature>
<evidence type="ECO:0000256" key="5">
    <source>
        <dbReference type="ARBA" id="ARBA00023136"/>
    </source>
</evidence>
<keyword evidence="5 6" id="KW-0472">Membrane</keyword>
<dbReference type="Proteomes" id="UP001328107">
    <property type="component" value="Unassembled WGS sequence"/>
</dbReference>
<feature type="transmembrane region" description="Helical" evidence="6">
    <location>
        <begin position="132"/>
        <end position="157"/>
    </location>
</feature>
<reference evidence="8" key="1">
    <citation type="submission" date="2022-10" db="EMBL/GenBank/DDBJ databases">
        <title>Genome assembly of Pristionchus species.</title>
        <authorList>
            <person name="Yoshida K."/>
            <person name="Sommer R.J."/>
        </authorList>
    </citation>
    <scope>NUCLEOTIDE SEQUENCE [LARGE SCALE GENOMIC DNA]</scope>
    <source>
        <strain evidence="8">RS5460</strain>
    </source>
</reference>
<evidence type="ECO:0000313" key="8">
    <source>
        <dbReference type="Proteomes" id="UP001328107"/>
    </source>
</evidence>
<evidence type="ECO:0000313" key="7">
    <source>
        <dbReference type="EMBL" id="GMR43854.1"/>
    </source>
</evidence>
<organism evidence="7 8">
    <name type="scientific">Pristionchus mayeri</name>
    <dbReference type="NCBI Taxonomy" id="1317129"/>
    <lineage>
        <taxon>Eukaryota</taxon>
        <taxon>Metazoa</taxon>
        <taxon>Ecdysozoa</taxon>
        <taxon>Nematoda</taxon>
        <taxon>Chromadorea</taxon>
        <taxon>Rhabditida</taxon>
        <taxon>Rhabditina</taxon>
        <taxon>Diplogasteromorpha</taxon>
        <taxon>Diplogasteroidea</taxon>
        <taxon>Neodiplogasteridae</taxon>
        <taxon>Pristionchus</taxon>
    </lineage>
</organism>
<feature type="transmembrane region" description="Helical" evidence="6">
    <location>
        <begin position="181"/>
        <end position="199"/>
    </location>
</feature>
<protein>
    <recommendedName>
        <fullName evidence="6">Serpentine receptor class gamma</fullName>
    </recommendedName>
</protein>
<keyword evidence="3 6" id="KW-0812">Transmembrane</keyword>
<keyword evidence="4 6" id="KW-1133">Transmembrane helix</keyword>
<keyword evidence="8" id="KW-1185">Reference proteome</keyword>
<comment type="similarity">
    <text evidence="2 6">Belongs to the nematode receptor-like protein srg family.</text>
</comment>
<dbReference type="AlphaFoldDB" id="A0AAN4ZPW6"/>
<gene>
    <name evidence="7" type="ORF">PMAYCL1PPCAC_14049</name>
</gene>
<feature type="transmembrane region" description="Helical" evidence="6">
    <location>
        <begin position="257"/>
        <end position="276"/>
    </location>
</feature>
<accession>A0AAN4ZPW6</accession>
<name>A0AAN4ZPW6_9BILA</name>
<sequence>MFSMADVIFIVQNVYIIIFLSLYLMEVYIILQRNRSQFRSPFYKLFIIGAFLDINVELLSTMILRIPMSPLANGVFADYQPNRAITFVYGLAFYLPAVQEYLNIFIALNWMSAFVFPAYHDKIWSYLTPASILLTIYLPLLSVWYLFFCPVISIPIIDDNNTYYILTADVANHFPEVSPPLRTSILITGGAILCFVLYISTTMWLKCTPNLIKNSIGKRLFYFGATLFILYFPCVTFQVTIFLLGPTIENTLFSHKCMSFIVDIKCLLPPVLLIVYSKNVRCKCYEFVGIKQRLKAERSVS</sequence>
<feature type="transmembrane region" description="Helical" evidence="6">
    <location>
        <begin position="12"/>
        <end position="31"/>
    </location>
</feature>
<dbReference type="PANTHER" id="PTHR31627:SF42">
    <property type="entry name" value="G_PROTEIN_RECEP_F1_2 DOMAIN-CONTAINING PROTEIN-RELATED"/>
    <property type="match status" value="1"/>
</dbReference>
<dbReference type="PRINTS" id="PR00698">
    <property type="entry name" value="TMPROTEINSRG"/>
</dbReference>
<comment type="caution">
    <text evidence="7">The sequence shown here is derived from an EMBL/GenBank/DDBJ whole genome shotgun (WGS) entry which is preliminary data.</text>
</comment>
<evidence type="ECO:0000256" key="4">
    <source>
        <dbReference type="ARBA" id="ARBA00022989"/>
    </source>
</evidence>
<dbReference type="GO" id="GO:0004888">
    <property type="term" value="F:transmembrane signaling receptor activity"/>
    <property type="evidence" value="ECO:0007669"/>
    <property type="project" value="InterPro"/>
</dbReference>